<feature type="transmembrane region" description="Helical" evidence="6">
    <location>
        <begin position="20"/>
        <end position="42"/>
    </location>
</feature>
<keyword evidence="3 6" id="KW-0812">Transmembrane</keyword>
<keyword evidence="9" id="KW-1185">Reference proteome</keyword>
<evidence type="ECO:0000313" key="8">
    <source>
        <dbReference type="EMBL" id="KAF6202338.1"/>
    </source>
</evidence>
<feature type="domain" description="ABC-2 type transporter transmembrane" evidence="7">
    <location>
        <begin position="8"/>
        <end position="127"/>
    </location>
</feature>
<evidence type="ECO:0000313" key="9">
    <source>
        <dbReference type="Proteomes" id="UP000466442"/>
    </source>
</evidence>
<evidence type="ECO:0000256" key="5">
    <source>
        <dbReference type="ARBA" id="ARBA00023136"/>
    </source>
</evidence>
<reference evidence="8" key="1">
    <citation type="journal article" date="2021" name="Mol. Ecol. Resour.">
        <title>Apolygus lucorum genome provides insights into omnivorousness and mesophyll feeding.</title>
        <authorList>
            <person name="Liu Y."/>
            <person name="Liu H."/>
            <person name="Wang H."/>
            <person name="Huang T."/>
            <person name="Liu B."/>
            <person name="Yang B."/>
            <person name="Yin L."/>
            <person name="Li B."/>
            <person name="Zhang Y."/>
            <person name="Zhang S."/>
            <person name="Jiang F."/>
            <person name="Zhang X."/>
            <person name="Ren Y."/>
            <person name="Wang B."/>
            <person name="Wang S."/>
            <person name="Lu Y."/>
            <person name="Wu K."/>
            <person name="Fan W."/>
            <person name="Wang G."/>
        </authorList>
    </citation>
    <scope>NUCLEOTIDE SEQUENCE</scope>
    <source>
        <strain evidence="8">12Hb</strain>
    </source>
</reference>
<feature type="transmembrane region" description="Helical" evidence="6">
    <location>
        <begin position="81"/>
        <end position="99"/>
    </location>
</feature>
<feature type="transmembrane region" description="Helical" evidence="6">
    <location>
        <begin position="54"/>
        <end position="75"/>
    </location>
</feature>
<dbReference type="InterPro" id="IPR051449">
    <property type="entry name" value="ABC-2_transporter_component"/>
</dbReference>
<evidence type="ECO:0000259" key="7">
    <source>
        <dbReference type="Pfam" id="PF01061"/>
    </source>
</evidence>
<gene>
    <name evidence="8" type="ORF">GE061_004736</name>
</gene>
<dbReference type="GO" id="GO:0140359">
    <property type="term" value="F:ABC-type transporter activity"/>
    <property type="evidence" value="ECO:0007669"/>
    <property type="project" value="InterPro"/>
</dbReference>
<dbReference type="OrthoDB" id="6623414at2759"/>
<dbReference type="PANTHER" id="PTHR30294:SF38">
    <property type="entry name" value="TRANSPORT PERMEASE PROTEIN"/>
    <property type="match status" value="1"/>
</dbReference>
<dbReference type="GO" id="GO:0005886">
    <property type="term" value="C:plasma membrane"/>
    <property type="evidence" value="ECO:0007669"/>
    <property type="project" value="UniProtKB-SubCell"/>
</dbReference>
<keyword evidence="2" id="KW-1003">Cell membrane</keyword>
<dbReference type="EMBL" id="WIXP02000012">
    <property type="protein sequence ID" value="KAF6202338.1"/>
    <property type="molecule type" value="Genomic_DNA"/>
</dbReference>
<keyword evidence="5 6" id="KW-0472">Membrane</keyword>
<name>A0A8S9X1T9_APOLU</name>
<keyword evidence="4 6" id="KW-1133">Transmembrane helix</keyword>
<organism evidence="8 9">
    <name type="scientific">Apolygus lucorum</name>
    <name type="common">Small green plant bug</name>
    <name type="synonym">Lygocoris lucorum</name>
    <dbReference type="NCBI Taxonomy" id="248454"/>
    <lineage>
        <taxon>Eukaryota</taxon>
        <taxon>Metazoa</taxon>
        <taxon>Ecdysozoa</taxon>
        <taxon>Arthropoda</taxon>
        <taxon>Hexapoda</taxon>
        <taxon>Insecta</taxon>
        <taxon>Pterygota</taxon>
        <taxon>Neoptera</taxon>
        <taxon>Paraneoptera</taxon>
        <taxon>Hemiptera</taxon>
        <taxon>Heteroptera</taxon>
        <taxon>Panheteroptera</taxon>
        <taxon>Cimicomorpha</taxon>
        <taxon>Miridae</taxon>
        <taxon>Mirini</taxon>
        <taxon>Apolygus</taxon>
    </lineage>
</organism>
<evidence type="ECO:0000256" key="4">
    <source>
        <dbReference type="ARBA" id="ARBA00022989"/>
    </source>
</evidence>
<accession>A0A8S9X1T9</accession>
<comment type="subcellular location">
    <subcellularLocation>
        <location evidence="1">Cell membrane</location>
        <topology evidence="1">Multi-pass membrane protein</topology>
    </subcellularLocation>
</comment>
<protein>
    <recommendedName>
        <fullName evidence="7">ABC-2 type transporter transmembrane domain-containing protein</fullName>
    </recommendedName>
</protein>
<dbReference type="InterPro" id="IPR013525">
    <property type="entry name" value="ABC2_TM"/>
</dbReference>
<comment type="caution">
    <text evidence="8">The sequence shown here is derived from an EMBL/GenBank/DDBJ whole genome shotgun (WGS) entry which is preliminary data.</text>
</comment>
<dbReference type="PANTHER" id="PTHR30294">
    <property type="entry name" value="MEMBRANE COMPONENT OF ABC TRANSPORTER YHHJ-RELATED"/>
    <property type="match status" value="1"/>
</dbReference>
<evidence type="ECO:0000256" key="3">
    <source>
        <dbReference type="ARBA" id="ARBA00022692"/>
    </source>
</evidence>
<dbReference type="Pfam" id="PF01061">
    <property type="entry name" value="ABC2_membrane"/>
    <property type="match status" value="1"/>
</dbReference>
<sequence length="172" mass="19268">MNFLPLFSGVNLIEVFIAHTVIQIFILSIQVGIAITVLYIIYESPFIGEPLSTIILILLQGICGISFGFCIAITFDKMMHATYASLGSVFSFFFFSGMVWPQQGAHFLLKWFRWVVPVTYSVEAMRALTVKGWSVLHPLVAKGFLSVTGWIVIYCLIAHVILRLRKGTFATP</sequence>
<feature type="transmembrane region" description="Helical" evidence="6">
    <location>
        <begin position="140"/>
        <end position="162"/>
    </location>
</feature>
<proteinExistence type="predicted"/>
<evidence type="ECO:0000256" key="6">
    <source>
        <dbReference type="SAM" id="Phobius"/>
    </source>
</evidence>
<evidence type="ECO:0000256" key="1">
    <source>
        <dbReference type="ARBA" id="ARBA00004651"/>
    </source>
</evidence>
<evidence type="ECO:0000256" key="2">
    <source>
        <dbReference type="ARBA" id="ARBA00022475"/>
    </source>
</evidence>
<dbReference type="Proteomes" id="UP000466442">
    <property type="component" value="Linkage Group LG12"/>
</dbReference>
<dbReference type="AlphaFoldDB" id="A0A8S9X1T9"/>